<reference evidence="3 4" key="1">
    <citation type="journal article" date="2018" name="Nat. Ecol. Evol.">
        <title>Shark genomes provide insights into elasmobranch evolution and the origin of vertebrates.</title>
        <authorList>
            <person name="Hara Y"/>
            <person name="Yamaguchi K"/>
            <person name="Onimaru K"/>
            <person name="Kadota M"/>
            <person name="Koyanagi M"/>
            <person name="Keeley SD"/>
            <person name="Tatsumi K"/>
            <person name="Tanaka K"/>
            <person name="Motone F"/>
            <person name="Kageyama Y"/>
            <person name="Nozu R"/>
            <person name="Adachi N"/>
            <person name="Nishimura O"/>
            <person name="Nakagawa R"/>
            <person name="Tanegashima C"/>
            <person name="Kiyatake I"/>
            <person name="Matsumoto R"/>
            <person name="Murakumo K"/>
            <person name="Nishida K"/>
            <person name="Terakita A"/>
            <person name="Kuratani S"/>
            <person name="Sato K"/>
            <person name="Hyodo S Kuraku.S."/>
        </authorList>
    </citation>
    <scope>NUCLEOTIDE SEQUENCE [LARGE SCALE GENOMIC DNA]</scope>
</reference>
<dbReference type="EMBL" id="BEZZ01000274">
    <property type="protein sequence ID" value="GCC29945.1"/>
    <property type="molecule type" value="Genomic_DNA"/>
</dbReference>
<dbReference type="STRING" id="137246.A0A401SHX3"/>
<dbReference type="InterPro" id="IPR038308">
    <property type="entry name" value="RFXAP_C_sf"/>
</dbReference>
<evidence type="ECO:0000256" key="1">
    <source>
        <dbReference type="SAM" id="MobiDB-lite"/>
    </source>
</evidence>
<protein>
    <recommendedName>
        <fullName evidence="2">Regulatory factor X-associated protein RFXANK-binding domain-containing protein</fullName>
    </recommendedName>
</protein>
<evidence type="ECO:0000313" key="4">
    <source>
        <dbReference type="Proteomes" id="UP000287033"/>
    </source>
</evidence>
<sequence length="251" mass="28770">MSEGQSERDRSSQGAVATSTTQTTGVSPHTASPQEVTTVAMDAALFESSQARGAEEAVRAPDTTENSRQANGEEEEEEDEEEGEEEDDDDDEEEEEEEEELEELEDEEEDEEDDEEEEDEEEEESGHSETVIRKCVYQDCTETTNLVAKPRKPWMCKKHRNKTYKDKYKKKKSVQAMDDTDERPTSATKQRLRCMTVHQTSRKASLLEQVLSQKRLSLLRSPEVVQFLQQQQRLLSNQALAQRQQFPESPM</sequence>
<dbReference type="GO" id="GO:0005634">
    <property type="term" value="C:nucleus"/>
    <property type="evidence" value="ECO:0007669"/>
    <property type="project" value="TreeGrafter"/>
</dbReference>
<dbReference type="Gene3D" id="6.10.290.30">
    <property type="entry name" value="Regulatory factor X-associated C-terminal binding domain"/>
    <property type="match status" value="1"/>
</dbReference>
<feature type="domain" description="Regulatory factor X-associated protein RFXANK-binding" evidence="2">
    <location>
        <begin position="134"/>
        <end position="246"/>
    </location>
</feature>
<evidence type="ECO:0000313" key="3">
    <source>
        <dbReference type="EMBL" id="GCC29945.1"/>
    </source>
</evidence>
<feature type="compositionally biased region" description="Basic and acidic residues" evidence="1">
    <location>
        <begin position="1"/>
        <end position="11"/>
    </location>
</feature>
<dbReference type="AlphaFoldDB" id="A0A401SHX3"/>
<dbReference type="OMA" id="AKPRKPW"/>
<dbReference type="GO" id="GO:0006357">
    <property type="term" value="P:regulation of transcription by RNA polymerase II"/>
    <property type="evidence" value="ECO:0007669"/>
    <property type="project" value="TreeGrafter"/>
</dbReference>
<accession>A0A401SHX3</accession>
<dbReference type="OrthoDB" id="10065946at2759"/>
<dbReference type="Proteomes" id="UP000287033">
    <property type="component" value="Unassembled WGS sequence"/>
</dbReference>
<feature type="region of interest" description="Disordered" evidence="1">
    <location>
        <begin position="1"/>
        <end position="134"/>
    </location>
</feature>
<comment type="caution">
    <text evidence="3">The sequence shown here is derived from an EMBL/GenBank/DDBJ whole genome shotgun (WGS) entry which is preliminary data.</text>
</comment>
<keyword evidence="4" id="KW-1185">Reference proteome</keyword>
<evidence type="ECO:0000259" key="2">
    <source>
        <dbReference type="Pfam" id="PF15289"/>
    </source>
</evidence>
<dbReference type="Pfam" id="PF15289">
    <property type="entry name" value="RFXA_RFXANK_bdg"/>
    <property type="match status" value="1"/>
</dbReference>
<proteinExistence type="predicted"/>
<feature type="compositionally biased region" description="Polar residues" evidence="1">
    <location>
        <begin position="12"/>
        <end position="37"/>
    </location>
</feature>
<dbReference type="PANTHER" id="PTHR15110">
    <property type="entry name" value="REGULATORY FACTOR X-ASSOCIATED PROTEIN"/>
    <property type="match status" value="1"/>
</dbReference>
<dbReference type="PANTHER" id="PTHR15110:SF2">
    <property type="entry name" value="REGULATORY FACTOR X-ASSOCIATED PROTEIN"/>
    <property type="match status" value="1"/>
</dbReference>
<organism evidence="3 4">
    <name type="scientific">Chiloscyllium punctatum</name>
    <name type="common">Brownbanded bambooshark</name>
    <name type="synonym">Hemiscyllium punctatum</name>
    <dbReference type="NCBI Taxonomy" id="137246"/>
    <lineage>
        <taxon>Eukaryota</taxon>
        <taxon>Metazoa</taxon>
        <taxon>Chordata</taxon>
        <taxon>Craniata</taxon>
        <taxon>Vertebrata</taxon>
        <taxon>Chondrichthyes</taxon>
        <taxon>Elasmobranchii</taxon>
        <taxon>Galeomorphii</taxon>
        <taxon>Galeoidea</taxon>
        <taxon>Orectolobiformes</taxon>
        <taxon>Hemiscylliidae</taxon>
        <taxon>Chiloscyllium</taxon>
    </lineage>
</organism>
<feature type="compositionally biased region" description="Acidic residues" evidence="1">
    <location>
        <begin position="72"/>
        <end position="124"/>
    </location>
</feature>
<name>A0A401SHX3_CHIPU</name>
<feature type="region of interest" description="Disordered" evidence="1">
    <location>
        <begin position="166"/>
        <end position="189"/>
    </location>
</feature>
<gene>
    <name evidence="3" type="ORF">chiPu_0008389</name>
</gene>
<dbReference type="InterPro" id="IPR029316">
    <property type="entry name" value="RFXAP_RFXANK-bd"/>
</dbReference>